<comment type="caution">
    <text evidence="2">The sequence shown here is derived from an EMBL/GenBank/DDBJ whole genome shotgun (WGS) entry which is preliminary data.</text>
</comment>
<dbReference type="EMBL" id="SJPE01000001">
    <property type="protein sequence ID" value="TBX71323.1"/>
    <property type="molecule type" value="Genomic_DNA"/>
</dbReference>
<feature type="transmembrane region" description="Helical" evidence="1">
    <location>
        <begin position="14"/>
        <end position="35"/>
    </location>
</feature>
<feature type="transmembrane region" description="Helical" evidence="1">
    <location>
        <begin position="126"/>
        <end position="148"/>
    </location>
</feature>
<keyword evidence="3" id="KW-1185">Reference proteome</keyword>
<feature type="transmembrane region" description="Helical" evidence="1">
    <location>
        <begin position="55"/>
        <end position="73"/>
    </location>
</feature>
<dbReference type="Proteomes" id="UP000293300">
    <property type="component" value="Unassembled WGS sequence"/>
</dbReference>
<evidence type="ECO:0000256" key="1">
    <source>
        <dbReference type="SAM" id="Phobius"/>
    </source>
</evidence>
<keyword evidence="1" id="KW-0472">Membrane</keyword>
<dbReference type="AlphaFoldDB" id="A0A4Q9Z4E7"/>
<keyword evidence="1" id="KW-0812">Transmembrane</keyword>
<organism evidence="2 3">
    <name type="scientific">Flavobacterium silvisoli</name>
    <dbReference type="NCBI Taxonomy" id="2529433"/>
    <lineage>
        <taxon>Bacteria</taxon>
        <taxon>Pseudomonadati</taxon>
        <taxon>Bacteroidota</taxon>
        <taxon>Flavobacteriia</taxon>
        <taxon>Flavobacteriales</taxon>
        <taxon>Flavobacteriaceae</taxon>
        <taxon>Flavobacterium</taxon>
    </lineage>
</organism>
<name>A0A4Q9Z4E7_9FLAO</name>
<accession>A0A4Q9Z4E7</accession>
<dbReference type="RefSeq" id="WP_131474933.1">
    <property type="nucleotide sequence ID" value="NZ_SJPE01000001.1"/>
</dbReference>
<dbReference type="OrthoDB" id="9840354at2"/>
<evidence type="ECO:0000313" key="2">
    <source>
        <dbReference type="EMBL" id="TBX71323.1"/>
    </source>
</evidence>
<proteinExistence type="predicted"/>
<protein>
    <submittedName>
        <fullName evidence="2">Uncharacterized protein</fullName>
    </submittedName>
</protein>
<feature type="transmembrane region" description="Helical" evidence="1">
    <location>
        <begin position="80"/>
        <end position="97"/>
    </location>
</feature>
<sequence length="157" mass="18292">METQTKVSAVLRKIPYDIIAFFFFAVAVSVFSFYLNLDINKKLKASLIPYTGWGFGRGYMFFLFFIPICLLSFKGTVVKTLGILRIFIIISVLMQLFDGVQDWLQVAPEDYTNPNPYLRYDKLTPIYTIGVPLFWLVLMLIMLVISYLQFKNEKRLN</sequence>
<reference evidence="2 3" key="1">
    <citation type="submission" date="2019-02" db="EMBL/GenBank/DDBJ databases">
        <title>Flavobacterium sp. RD-2-33 isolated from forest soil.</title>
        <authorList>
            <person name="Chaudhary D.K."/>
        </authorList>
    </citation>
    <scope>NUCLEOTIDE SEQUENCE [LARGE SCALE GENOMIC DNA]</scope>
    <source>
        <strain evidence="2 3">RD-2-33</strain>
    </source>
</reference>
<gene>
    <name evidence="2" type="ORF">EZL74_02115</name>
</gene>
<keyword evidence="1" id="KW-1133">Transmembrane helix</keyword>
<evidence type="ECO:0000313" key="3">
    <source>
        <dbReference type="Proteomes" id="UP000293300"/>
    </source>
</evidence>